<feature type="region of interest" description="Disordered" evidence="1">
    <location>
        <begin position="55"/>
        <end position="75"/>
    </location>
</feature>
<dbReference type="OrthoDB" id="3535759at2"/>
<comment type="caution">
    <text evidence="2">The sequence shown here is derived from an EMBL/GenBank/DDBJ whole genome shotgun (WGS) entry which is preliminary data.</text>
</comment>
<sequence>MEMLLRLTGDLSDVRGRVQDLEDQGVAATLESLDTKVGGLKETLAAVVEAIQQLQAEPEEEEEEEPDWPGTTPNWTDDLDQDQARELWDGLTEWCQNKLWPIYVQDVWKPCWYRHMRLRVELTWVWRAYEWSYEKGKGVPPTRVAEWHVRWVKHIEAVLKEELKECGLPRDGLPRPKHRVPLPQPPTEEDETPAPPPFRVTDFVDPTFFEWVEDNIRKRRPAENSEDEKAG</sequence>
<evidence type="ECO:0008006" key="4">
    <source>
        <dbReference type="Google" id="ProtNLM"/>
    </source>
</evidence>
<dbReference type="EMBL" id="VOKX01000132">
    <property type="protein sequence ID" value="KAB7833572.1"/>
    <property type="molecule type" value="Genomic_DNA"/>
</dbReference>
<accession>A0A5N5VXJ1</accession>
<dbReference type="Proteomes" id="UP000327000">
    <property type="component" value="Unassembled WGS sequence"/>
</dbReference>
<protein>
    <recommendedName>
        <fullName evidence="4">DUF4913 domain-containing protein</fullName>
    </recommendedName>
</protein>
<keyword evidence="3" id="KW-1185">Reference proteome</keyword>
<evidence type="ECO:0000256" key="1">
    <source>
        <dbReference type="SAM" id="MobiDB-lite"/>
    </source>
</evidence>
<dbReference type="AlphaFoldDB" id="A0A5N5VXJ1"/>
<name>A0A5N5VXJ1_STRMB</name>
<evidence type="ECO:0000313" key="3">
    <source>
        <dbReference type="Proteomes" id="UP000327000"/>
    </source>
</evidence>
<evidence type="ECO:0000313" key="2">
    <source>
        <dbReference type="EMBL" id="KAB7833572.1"/>
    </source>
</evidence>
<gene>
    <name evidence="2" type="ORF">FRZ00_33410</name>
</gene>
<feature type="compositionally biased region" description="Acidic residues" evidence="1">
    <location>
        <begin position="57"/>
        <end position="67"/>
    </location>
</feature>
<reference evidence="2 3" key="1">
    <citation type="journal article" date="2019" name="Microb. Cell Fact.">
        <title>Exploring novel herbicidin analogues by transcriptional regulator overexpression and MS/MS molecular networking.</title>
        <authorList>
            <person name="Shi Y."/>
            <person name="Gu R."/>
            <person name="Li Y."/>
            <person name="Wang X."/>
            <person name="Ren W."/>
            <person name="Li X."/>
            <person name="Wang L."/>
            <person name="Xie Y."/>
            <person name="Hong B."/>
        </authorList>
    </citation>
    <scope>NUCLEOTIDE SEQUENCE [LARGE SCALE GENOMIC DNA]</scope>
    <source>
        <strain evidence="2 3">US-43</strain>
    </source>
</reference>
<feature type="region of interest" description="Disordered" evidence="1">
    <location>
        <begin position="169"/>
        <end position="198"/>
    </location>
</feature>
<organism evidence="2 3">
    <name type="scientific">Streptomyces mobaraensis</name>
    <name type="common">Streptoverticillium mobaraense</name>
    <dbReference type="NCBI Taxonomy" id="35621"/>
    <lineage>
        <taxon>Bacteria</taxon>
        <taxon>Bacillati</taxon>
        <taxon>Actinomycetota</taxon>
        <taxon>Actinomycetes</taxon>
        <taxon>Kitasatosporales</taxon>
        <taxon>Streptomycetaceae</taxon>
        <taxon>Streptomyces</taxon>
    </lineage>
</organism>
<proteinExistence type="predicted"/>